<dbReference type="Proteomes" id="UP001164305">
    <property type="component" value="Chromosome"/>
</dbReference>
<dbReference type="InterPro" id="IPR002711">
    <property type="entry name" value="HNH"/>
</dbReference>
<dbReference type="Gene3D" id="1.10.30.50">
    <property type="match status" value="1"/>
</dbReference>
<dbReference type="InterPro" id="IPR003870">
    <property type="entry name" value="DUF222"/>
</dbReference>
<keyword evidence="4" id="KW-0255">Endonuclease</keyword>
<feature type="region of interest" description="Disordered" evidence="2">
    <location>
        <begin position="579"/>
        <end position="678"/>
    </location>
</feature>
<evidence type="ECO:0000313" key="5">
    <source>
        <dbReference type="Proteomes" id="UP001164305"/>
    </source>
</evidence>
<evidence type="ECO:0000256" key="2">
    <source>
        <dbReference type="SAM" id="MobiDB-lite"/>
    </source>
</evidence>
<dbReference type="Pfam" id="PF01844">
    <property type="entry name" value="HNH"/>
    <property type="match status" value="1"/>
</dbReference>
<protein>
    <submittedName>
        <fullName evidence="4">HNH endonuclease</fullName>
    </submittedName>
</protein>
<dbReference type="Pfam" id="PF02720">
    <property type="entry name" value="DUF222"/>
    <property type="match status" value="1"/>
</dbReference>
<accession>A0ABY6G1Y4</accession>
<feature type="compositionally biased region" description="Basic and acidic residues" evidence="2">
    <location>
        <begin position="1"/>
        <end position="20"/>
    </location>
</feature>
<evidence type="ECO:0000313" key="4">
    <source>
        <dbReference type="EMBL" id="UYG17070.1"/>
    </source>
</evidence>
<reference evidence="4" key="1">
    <citation type="submission" date="2022-10" db="EMBL/GenBank/DDBJ databases">
        <title>Whole-Genome Sequencing of Brachybacterium huguangmaarense BRM-3, Isolated from Betula schmidtii.</title>
        <authorList>
            <person name="Haam D."/>
        </authorList>
    </citation>
    <scope>NUCLEOTIDE SEQUENCE</scope>
    <source>
        <strain evidence="4">BRM-3</strain>
    </source>
</reference>
<keyword evidence="4" id="KW-0378">Hydrolase</keyword>
<keyword evidence="5" id="KW-1185">Reference proteome</keyword>
<feature type="region of interest" description="Disordered" evidence="2">
    <location>
        <begin position="1"/>
        <end position="70"/>
    </location>
</feature>
<feature type="compositionally biased region" description="Low complexity" evidence="2">
    <location>
        <begin position="52"/>
        <end position="70"/>
    </location>
</feature>
<dbReference type="GO" id="GO:0004519">
    <property type="term" value="F:endonuclease activity"/>
    <property type="evidence" value="ECO:0007669"/>
    <property type="project" value="UniProtKB-KW"/>
</dbReference>
<evidence type="ECO:0000259" key="3">
    <source>
        <dbReference type="SMART" id="SM00507"/>
    </source>
</evidence>
<dbReference type="EMBL" id="CP107020">
    <property type="protein sequence ID" value="UYG17070.1"/>
    <property type="molecule type" value="Genomic_DNA"/>
</dbReference>
<dbReference type="SMART" id="SM00507">
    <property type="entry name" value="HNHc"/>
    <property type="match status" value="1"/>
</dbReference>
<keyword evidence="4" id="KW-0540">Nuclease</keyword>
<dbReference type="InterPro" id="IPR003615">
    <property type="entry name" value="HNH_nuc"/>
</dbReference>
<feature type="domain" description="HNH nuclease" evidence="3">
    <location>
        <begin position="510"/>
        <end position="560"/>
    </location>
</feature>
<organism evidence="4 5">
    <name type="scientific">Brachybacterium huguangmaarense</name>
    <dbReference type="NCBI Taxonomy" id="1652028"/>
    <lineage>
        <taxon>Bacteria</taxon>
        <taxon>Bacillati</taxon>
        <taxon>Actinomycetota</taxon>
        <taxon>Actinomycetes</taxon>
        <taxon>Micrococcales</taxon>
        <taxon>Dermabacteraceae</taxon>
        <taxon>Brachybacterium</taxon>
    </lineage>
</organism>
<comment type="similarity">
    <text evidence="1">Belongs to the Rv1128c/1148c/1588c/1702c/1945/3466 family.</text>
</comment>
<proteinExistence type="inferred from homology"/>
<gene>
    <name evidence="4" type="ORF">BRM3_01140</name>
</gene>
<sequence length="678" mass="70460">MTTMRDDSRAEGPERDERARALGADGSALPAGSGRGASPGPERDGAVPLPDGSAVPVSFPSASAGAGSGPAALAGDALTDVLAQAKNLSRAGAAREVVASIIAGALAAVEAPLAMRDALTDTEPGSAAEALGVVGVIDQLRSTLAALDATWQVMAATRITDADAARGVPAAEQGRAAAQELSLARRVSPSASSMSLAASQRLVTQLPGTFALLTSGRVTEQQARAIAVALDDVDPDIAESIDEVLTADPARLVGVGTRRLGAEVRAQRDAKDPDDARRRAARAARGRCVRTRLLEDHMVAVTATVRAVDASAVIKALRAEAEARRAQGSIDGVRALEADALVDAITGGDRAWDPFVSGESLPDAQFEGVPLPGGTTVLDTDGRGEMLDDTRDHDVPGLDQERESDTSDHNHRSTDRYRHRRITIGVVITDRALLAPDGGGELAHLEGYGPIPAHIITDTLRGSPPGYKNKPGWDEHPDATMNATMRRLYTHPRTGELVAMDSRARAFPAPLEQLVRWRESTCASPWCNATVRHIDHVTPHADGGATSYKNAQGLCVRCNLLKDHAGWIVTPTRTGDGAPTVTWASPGGATTTCRLTPLGPVGPRENTVDPSNVEAGSPEAHRTSTTGGTADRPPDSTATSSLHADDDLGIDDLPTGPSTPESDTDDAPGAEATPSPDP</sequence>
<name>A0ABY6G1Y4_9MICO</name>
<feature type="region of interest" description="Disordered" evidence="2">
    <location>
        <begin position="380"/>
        <end position="416"/>
    </location>
</feature>
<dbReference type="CDD" id="cd00085">
    <property type="entry name" value="HNHc"/>
    <property type="match status" value="1"/>
</dbReference>
<dbReference type="RefSeq" id="WP_263594279.1">
    <property type="nucleotide sequence ID" value="NZ_CP107020.1"/>
</dbReference>
<evidence type="ECO:0000256" key="1">
    <source>
        <dbReference type="ARBA" id="ARBA00023450"/>
    </source>
</evidence>
<feature type="compositionally biased region" description="Low complexity" evidence="2">
    <location>
        <begin position="26"/>
        <end position="40"/>
    </location>
</feature>